<dbReference type="EC" id="3.1.1.3" evidence="5"/>
<dbReference type="RefSeq" id="WP_153339496.1">
    <property type="nucleotide sequence ID" value="NZ_WEGI01000002.1"/>
</dbReference>
<feature type="chain" id="PRO_5038494326" evidence="3">
    <location>
        <begin position="32"/>
        <end position="308"/>
    </location>
</feature>
<dbReference type="InterPro" id="IPR037460">
    <property type="entry name" value="SEST-like"/>
</dbReference>
<dbReference type="EMBL" id="WEGI01000002">
    <property type="protein sequence ID" value="MQY25745.1"/>
    <property type="molecule type" value="Genomic_DNA"/>
</dbReference>
<dbReference type="SUPFAM" id="SSF52266">
    <property type="entry name" value="SGNH hydrolase"/>
    <property type="match status" value="1"/>
</dbReference>
<feature type="domain" description="SGNH hydrolase-type esterase" evidence="4">
    <location>
        <begin position="45"/>
        <end position="296"/>
    </location>
</feature>
<feature type="active site" description="Nucleophile" evidence="1">
    <location>
        <position position="49"/>
    </location>
</feature>
<protein>
    <submittedName>
        <fullName evidence="5">Lipase 1</fullName>
        <ecNumber evidence="5">3.1.1.3</ecNumber>
    </submittedName>
</protein>
<accession>A0A7K0DIW6</accession>
<feature type="active site" evidence="1">
    <location>
        <position position="289"/>
    </location>
</feature>
<feature type="disulfide bond" evidence="2">
    <location>
        <begin position="215"/>
        <end position="267"/>
    </location>
</feature>
<dbReference type="GO" id="GO:0004806">
    <property type="term" value="F:triacylglycerol lipase activity"/>
    <property type="evidence" value="ECO:0007669"/>
    <property type="project" value="UniProtKB-EC"/>
</dbReference>
<dbReference type="PANTHER" id="PTHR37981">
    <property type="entry name" value="LIPASE 2"/>
    <property type="match status" value="1"/>
</dbReference>
<dbReference type="InterPro" id="IPR013830">
    <property type="entry name" value="SGNH_hydro"/>
</dbReference>
<name>A0A7K0DIW6_9NOCA</name>
<dbReference type="GO" id="GO:0006629">
    <property type="term" value="P:lipid metabolic process"/>
    <property type="evidence" value="ECO:0007669"/>
    <property type="project" value="TreeGrafter"/>
</dbReference>
<dbReference type="PANTHER" id="PTHR37981:SF1">
    <property type="entry name" value="SGNH HYDROLASE-TYPE ESTERASE DOMAIN-CONTAINING PROTEIN"/>
    <property type="match status" value="1"/>
</dbReference>
<evidence type="ECO:0000256" key="3">
    <source>
        <dbReference type="SAM" id="SignalP"/>
    </source>
</evidence>
<evidence type="ECO:0000256" key="2">
    <source>
        <dbReference type="PIRSR" id="PIRSR637460-2"/>
    </source>
</evidence>
<feature type="signal peptide" evidence="3">
    <location>
        <begin position="1"/>
        <end position="31"/>
    </location>
</feature>
<keyword evidence="6" id="KW-1185">Reference proteome</keyword>
<evidence type="ECO:0000313" key="6">
    <source>
        <dbReference type="Proteomes" id="UP000431401"/>
    </source>
</evidence>
<proteinExistence type="predicted"/>
<keyword evidence="3" id="KW-0732">Signal</keyword>
<evidence type="ECO:0000313" key="5">
    <source>
        <dbReference type="EMBL" id="MQY25745.1"/>
    </source>
</evidence>
<dbReference type="InterPro" id="IPR036514">
    <property type="entry name" value="SGNH_hydro_sf"/>
</dbReference>
<dbReference type="Pfam" id="PF13472">
    <property type="entry name" value="Lipase_GDSL_2"/>
    <property type="match status" value="1"/>
</dbReference>
<feature type="disulfide bond" evidence="2">
    <location>
        <begin position="64"/>
        <end position="92"/>
    </location>
</feature>
<dbReference type="OrthoDB" id="4529562at2"/>
<dbReference type="CDD" id="cd01823">
    <property type="entry name" value="SEST_like"/>
    <property type="match status" value="1"/>
</dbReference>
<comment type="caution">
    <text evidence="5">The sequence shown here is derived from an EMBL/GenBank/DDBJ whole genome shotgun (WGS) entry which is preliminary data.</text>
</comment>
<keyword evidence="2" id="KW-1015">Disulfide bond</keyword>
<feature type="disulfide bond" evidence="2">
    <location>
        <begin position="149"/>
        <end position="157"/>
    </location>
</feature>
<gene>
    <name evidence="5" type="ORF">NRB56_13030</name>
</gene>
<reference evidence="5 6" key="1">
    <citation type="submission" date="2019-10" db="EMBL/GenBank/DDBJ databases">
        <title>Nocardia macrotermitis sp. nov. and Nocardia aurantia sp. nov., isolated from the gut of fungus growing-termite Macrotermes natalensis.</title>
        <authorList>
            <person name="Benndorf R."/>
            <person name="Schwitalla J."/>
            <person name="Martin K."/>
            <person name="De Beer W."/>
            <person name="Kaster A.-K."/>
            <person name="Vollmers J."/>
            <person name="Poulsen M."/>
            <person name="Beemelmanns C."/>
        </authorList>
    </citation>
    <scope>NUCLEOTIDE SEQUENCE [LARGE SCALE GENOMIC DNA]</scope>
    <source>
        <strain evidence="5 6">RB56</strain>
    </source>
</reference>
<dbReference type="Proteomes" id="UP000431401">
    <property type="component" value="Unassembled WGS sequence"/>
</dbReference>
<evidence type="ECO:0000259" key="4">
    <source>
        <dbReference type="Pfam" id="PF13472"/>
    </source>
</evidence>
<sequence length="308" mass="32403">MRSAGAGVRRGLRGVCAAALAIAASAVGVTAAQADSAPEGRKVVVLGDSYTANGWDPQSSGDVCVRGGSSWPAQLGRLLGPRGGDQVANPSCSGASIDSGPGYTLAMEVLQADHDGAFGPATRLVTLQLGLDDHWGDTDQTLWYGLQQCVFDLIRGCDLDAVEQGRIPDVRGVTGAAYAERIKAAVTYIRYYAPAAHIVIVGYPEILPSGQDTVCLSILGVAPFIQPRGRAVVAYFDRIDRAQREAAELLGLGFFDARALTTGHGLCSADPWLNGVFDPRTDIAGLPFHPSTRGDAVTANALYDRYLR</sequence>
<dbReference type="AlphaFoldDB" id="A0A7K0DIW6"/>
<organism evidence="5 6">
    <name type="scientific">Nocardia aurantia</name>
    <dbReference type="NCBI Taxonomy" id="2585199"/>
    <lineage>
        <taxon>Bacteria</taxon>
        <taxon>Bacillati</taxon>
        <taxon>Actinomycetota</taxon>
        <taxon>Actinomycetes</taxon>
        <taxon>Mycobacteriales</taxon>
        <taxon>Nocardiaceae</taxon>
        <taxon>Nocardia</taxon>
    </lineage>
</organism>
<keyword evidence="5" id="KW-0378">Hydrolase</keyword>
<dbReference type="Gene3D" id="3.40.50.1110">
    <property type="entry name" value="SGNH hydrolase"/>
    <property type="match status" value="1"/>
</dbReference>
<evidence type="ECO:0000256" key="1">
    <source>
        <dbReference type="PIRSR" id="PIRSR637460-1"/>
    </source>
</evidence>